<dbReference type="GO" id="GO:0016989">
    <property type="term" value="F:sigma factor antagonist activity"/>
    <property type="evidence" value="ECO:0007669"/>
    <property type="project" value="TreeGrafter"/>
</dbReference>
<reference evidence="7 16" key="4">
    <citation type="submission" date="2019-10" db="EMBL/GenBank/DDBJ databases">
        <title>Genome Sequence and Assembly of iSURF_14.</title>
        <authorList>
            <person name="Wucher B.R."/>
            <person name="Ruoff K.L."/>
            <person name="Price C.E."/>
            <person name="Valls R.R."/>
            <person name="O'Toole G.A."/>
        </authorList>
    </citation>
    <scope>NUCLEOTIDE SEQUENCE [LARGE SCALE GENOMIC DNA]</scope>
    <source>
        <strain evidence="7 16">ANK132K_3B</strain>
    </source>
</reference>
<evidence type="ECO:0000313" key="9">
    <source>
        <dbReference type="EMBL" id="MCG0341478.1"/>
    </source>
</evidence>
<dbReference type="Proteomes" id="UP001181258">
    <property type="component" value="Unassembled WGS sequence"/>
</dbReference>
<reference evidence="9" key="7">
    <citation type="submission" date="2022-01" db="EMBL/GenBank/DDBJ databases">
        <authorList>
            <person name="Mingchao X."/>
        </authorList>
    </citation>
    <scope>NUCLEOTIDE SEQUENCE</scope>
    <source>
        <strain evidence="9">Bv4372</strain>
    </source>
</reference>
<keyword evidence="1" id="KW-0812">Transmembrane</keyword>
<evidence type="ECO:0000313" key="19">
    <source>
        <dbReference type="Proteomes" id="UP000524321"/>
    </source>
</evidence>
<evidence type="ECO:0000313" key="7">
    <source>
        <dbReference type="EMBL" id="KAB5440842.1"/>
    </source>
</evidence>
<reference evidence="12 14" key="2">
    <citation type="submission" date="2018-08" db="EMBL/GenBank/DDBJ databases">
        <title>A genome reference for cultivated species of the human gut microbiota.</title>
        <authorList>
            <person name="Zou Y."/>
            <person name="Xue W."/>
            <person name="Luo G."/>
        </authorList>
    </citation>
    <scope>NUCLEOTIDE SEQUENCE [LARGE SCALE GENOMIC DNA]</scope>
    <source>
        <strain evidence="12 14">AF39-8AT</strain>
    </source>
</reference>
<evidence type="ECO:0000313" key="6">
    <source>
        <dbReference type="EMBL" id="KAB3856085.1"/>
    </source>
</evidence>
<dbReference type="EMBL" id="WDAX01000012">
    <property type="protein sequence ID" value="KAB6574859.1"/>
    <property type="molecule type" value="Genomic_DNA"/>
</dbReference>
<evidence type="ECO:0000313" key="10">
    <source>
        <dbReference type="EMBL" id="MDU0249980.1"/>
    </source>
</evidence>
<reference evidence="15 17" key="3">
    <citation type="journal article" date="2019" name="Nat. Med.">
        <title>A library of human gut bacterial isolates paired with longitudinal multiomics data enables mechanistic microbiome research.</title>
        <authorList>
            <person name="Poyet M."/>
            <person name="Groussin M."/>
            <person name="Gibbons S.M."/>
            <person name="Avila-Pacheco J."/>
            <person name="Jiang X."/>
            <person name="Kearney S.M."/>
            <person name="Perrotta A.R."/>
            <person name="Berdy B."/>
            <person name="Zhao S."/>
            <person name="Lieberman T.D."/>
            <person name="Swanson P.K."/>
            <person name="Smith M."/>
            <person name="Roesemann S."/>
            <person name="Alexander J.E."/>
            <person name="Rich S.A."/>
            <person name="Livny J."/>
            <person name="Vlamakis H."/>
            <person name="Clish C."/>
            <person name="Bullock K."/>
            <person name="Deik A."/>
            <person name="Scott J."/>
            <person name="Pierce K.A."/>
            <person name="Xavier R.J."/>
            <person name="Alm E.J."/>
        </authorList>
    </citation>
    <scope>NUCLEOTIDE SEQUENCE [LARGE SCALE GENOMIC DNA]</scope>
    <source>
        <strain evidence="8 17">BIOML-A110</strain>
        <strain evidence="5 15">BIOML-A5</strain>
        <strain evidence="6 18">BIOML-A9</strain>
    </source>
</reference>
<dbReference type="PANTHER" id="PTHR30273">
    <property type="entry name" value="PERIPLASMIC SIGNAL SENSOR AND SIGMA FACTOR ACTIVATOR FECR-RELATED"/>
    <property type="match status" value="1"/>
</dbReference>
<dbReference type="Pfam" id="PF04773">
    <property type="entry name" value="FecR"/>
    <property type="match status" value="1"/>
</dbReference>
<dbReference type="InterPro" id="IPR006860">
    <property type="entry name" value="FecR"/>
</dbReference>
<evidence type="ECO:0000313" key="11">
    <source>
        <dbReference type="EMBL" id="NVB73904.1"/>
    </source>
</evidence>
<evidence type="ECO:0000313" key="18">
    <source>
        <dbReference type="Proteomes" id="UP000470332"/>
    </source>
</evidence>
<dbReference type="GeneID" id="5301078"/>
<evidence type="ECO:0000313" key="13">
    <source>
        <dbReference type="Proteomes" id="UP000095333"/>
    </source>
</evidence>
<protein>
    <submittedName>
        <fullName evidence="4">Anti-sigma factor</fullName>
    </submittedName>
    <submittedName>
        <fullName evidence="5">DUF4974 domain-containing protein</fullName>
    </submittedName>
    <submittedName>
        <fullName evidence="11">FecR domain-containing protein</fullName>
    </submittedName>
</protein>
<evidence type="ECO:0000256" key="1">
    <source>
        <dbReference type="SAM" id="Phobius"/>
    </source>
</evidence>
<dbReference type="Proteomes" id="UP001201179">
    <property type="component" value="Unassembled WGS sequence"/>
</dbReference>
<dbReference type="PANTHER" id="PTHR30273:SF2">
    <property type="entry name" value="PROTEIN FECR"/>
    <property type="match status" value="1"/>
</dbReference>
<feature type="transmembrane region" description="Helical" evidence="1">
    <location>
        <begin position="77"/>
        <end position="98"/>
    </location>
</feature>
<gene>
    <name evidence="12" type="ORF">DW043_06670</name>
    <name evidence="4" type="ORF">ERS852457_00604</name>
    <name evidence="7" type="ORF">F9Z94_05325</name>
    <name evidence="5" type="ORF">GAS29_16510</name>
    <name evidence="6" type="ORF">GAS37_18935</name>
    <name evidence="8" type="ORF">GAY76_06740</name>
    <name evidence="11" type="ORF">HUV05_10310</name>
    <name evidence="9" type="ORF">L4X52_16050</name>
    <name evidence="10" type="ORF">RVY68_15170</name>
</gene>
<dbReference type="Proteomes" id="UP000286392">
    <property type="component" value="Unassembled WGS sequence"/>
</dbReference>
<dbReference type="Proteomes" id="UP000462885">
    <property type="component" value="Unassembled WGS sequence"/>
</dbReference>
<dbReference type="EMBL" id="JAWDHD010000012">
    <property type="protein sequence ID" value="MDU0249980.1"/>
    <property type="molecule type" value="Genomic_DNA"/>
</dbReference>
<dbReference type="AlphaFoldDB" id="A0A174UV97"/>
<reference evidence="10" key="8">
    <citation type="submission" date="2023-10" db="EMBL/GenBank/DDBJ databases">
        <title>Genome of potential pathogenic bacteria in Crohn's disease.</title>
        <authorList>
            <person name="Rodriguez-Palacios A."/>
        </authorList>
    </citation>
    <scope>NUCLEOTIDE SEQUENCE</scope>
    <source>
        <strain evidence="10">CavFT-hAR107</strain>
    </source>
</reference>
<proteinExistence type="predicted"/>
<dbReference type="EMBL" id="WCIF01000004">
    <property type="protein sequence ID" value="KAB5440842.1"/>
    <property type="molecule type" value="Genomic_DNA"/>
</dbReference>
<evidence type="ECO:0000313" key="17">
    <source>
        <dbReference type="Proteomes" id="UP000462922"/>
    </source>
</evidence>
<dbReference type="Proteomes" id="UP000524321">
    <property type="component" value="Unassembled WGS sequence"/>
</dbReference>
<dbReference type="FunFam" id="2.60.120.1440:FF:000001">
    <property type="entry name" value="Putative anti-sigma factor"/>
    <property type="match status" value="1"/>
</dbReference>
<evidence type="ECO:0000259" key="2">
    <source>
        <dbReference type="Pfam" id="PF04773"/>
    </source>
</evidence>
<dbReference type="RefSeq" id="WP_005843050.1">
    <property type="nucleotide sequence ID" value="NZ_CAXSLB010000055.1"/>
</dbReference>
<evidence type="ECO:0000313" key="5">
    <source>
        <dbReference type="EMBL" id="KAB3853623.1"/>
    </source>
</evidence>
<evidence type="ECO:0000259" key="3">
    <source>
        <dbReference type="Pfam" id="PF16344"/>
    </source>
</evidence>
<evidence type="ECO:0000313" key="12">
    <source>
        <dbReference type="EMBL" id="RHK89226.1"/>
    </source>
</evidence>
<dbReference type="EMBL" id="CYZI01000002">
    <property type="protein sequence ID" value="CUN67024.1"/>
    <property type="molecule type" value="Genomic_DNA"/>
</dbReference>
<dbReference type="EMBL" id="JAKKWZ010000036">
    <property type="protein sequence ID" value="MCG0341478.1"/>
    <property type="molecule type" value="Genomic_DNA"/>
</dbReference>
<reference evidence="11 19" key="6">
    <citation type="submission" date="2020-07" db="EMBL/GenBank/DDBJ databases">
        <title>Bacterial metabolism rescues the inhibition of intestinal drug absorption by food and drug additives.</title>
        <authorList>
            <person name="Zou L."/>
            <person name="Spanogiannopoulos P."/>
            <person name="Chien H.-C."/>
            <person name="Pieper L.M."/>
            <person name="Cai W."/>
            <person name="Khuri N."/>
            <person name="Pottel J."/>
            <person name="Vora B."/>
            <person name="Ni Z."/>
            <person name="Tsakalozou E."/>
            <person name="Zhang W."/>
            <person name="Shoichet B.K."/>
            <person name="Giacomini K.M."/>
            <person name="Turnbaugh P.J."/>
        </authorList>
    </citation>
    <scope>NUCLEOTIDE SEQUENCE [LARGE SCALE GENOMIC DNA]</scope>
    <source>
        <strain evidence="11 19">B33</strain>
    </source>
</reference>
<feature type="domain" description="Protein FecR C-terminal" evidence="3">
    <location>
        <begin position="252"/>
        <end position="320"/>
    </location>
</feature>
<dbReference type="EMBL" id="JABWDJ010000034">
    <property type="protein sequence ID" value="NVB73904.1"/>
    <property type="molecule type" value="Genomic_DNA"/>
</dbReference>
<evidence type="ECO:0000313" key="8">
    <source>
        <dbReference type="EMBL" id="KAB6574859.1"/>
    </source>
</evidence>
<reference evidence="4 13" key="1">
    <citation type="submission" date="2015-09" db="EMBL/GenBank/DDBJ databases">
        <authorList>
            <consortium name="Pathogen Informatics"/>
        </authorList>
    </citation>
    <scope>NUCLEOTIDE SEQUENCE [LARGE SCALE GENOMIC DNA]</scope>
    <source>
        <strain evidence="4 13">2789STDY5834842</strain>
    </source>
</reference>
<evidence type="ECO:0000313" key="15">
    <source>
        <dbReference type="Proteomes" id="UP000441522"/>
    </source>
</evidence>
<dbReference type="Gene3D" id="3.55.50.30">
    <property type="match status" value="1"/>
</dbReference>
<dbReference type="Pfam" id="PF16344">
    <property type="entry name" value="FecR_C"/>
    <property type="match status" value="1"/>
</dbReference>
<accession>A0A174UV97</accession>
<evidence type="ECO:0000313" key="14">
    <source>
        <dbReference type="Proteomes" id="UP000286392"/>
    </source>
</evidence>
<feature type="domain" description="FecR protein" evidence="2">
    <location>
        <begin position="108"/>
        <end position="203"/>
    </location>
</feature>
<organism evidence="11 19">
    <name type="scientific">Phocaeicola vulgatus</name>
    <name type="common">Bacteroides vulgatus</name>
    <dbReference type="NCBI Taxonomy" id="821"/>
    <lineage>
        <taxon>Bacteria</taxon>
        <taxon>Pseudomonadati</taxon>
        <taxon>Bacteroidota</taxon>
        <taxon>Bacteroidia</taxon>
        <taxon>Bacteroidales</taxon>
        <taxon>Bacteroidaceae</taxon>
        <taxon>Phocaeicola</taxon>
    </lineage>
</organism>
<dbReference type="PIRSF" id="PIRSF018266">
    <property type="entry name" value="FecR"/>
    <property type="match status" value="1"/>
</dbReference>
<dbReference type="Proteomes" id="UP000462922">
    <property type="component" value="Unassembled WGS sequence"/>
</dbReference>
<dbReference type="Proteomes" id="UP000095333">
    <property type="component" value="Unassembled WGS sequence"/>
</dbReference>
<sequence>MKTKNEDIIRKLFESKCSLSPEERAALNNYEYVNDTFHRQWEEMSEEAVDLVREEKILNGIMKKVRGRRFPFIKKSFYKYGMAAMIAVCMVLSALLLMKNSGEEIIYVVNTGYQSMDSVRLADGTKVMLNAGSRLTYPKEFSGEKREVQLSGQAFFEVTPDKTHPFVVKTQKMDVTVLGTSFEVFSYDGDEEGETVLLTGKVKVEVLESNQQKGGSYVLKPNEKLTYSKTDGISLTTIDADAYSSWRQGKRMSFKNETLEMILERLEKWYGQKIECVPHIARHYRFTFTMHSESLDLILNYISHSAPLNYRLISNDHYIIEEMK</sequence>
<dbReference type="EMBL" id="WCXA01000049">
    <property type="protein sequence ID" value="KAB3856085.1"/>
    <property type="molecule type" value="Genomic_DNA"/>
</dbReference>
<dbReference type="InterPro" id="IPR012373">
    <property type="entry name" value="Ferrdict_sens_TM"/>
</dbReference>
<dbReference type="Proteomes" id="UP000441522">
    <property type="component" value="Unassembled WGS sequence"/>
</dbReference>
<reference evidence="11 19" key="5">
    <citation type="submission" date="2020-04" db="EMBL/GenBank/DDBJ databases">
        <authorList>
            <person name="Pieper L."/>
        </authorList>
    </citation>
    <scope>NUCLEOTIDE SEQUENCE [LARGE SCALE GENOMIC DNA]</scope>
    <source>
        <strain evidence="11 19">B33</strain>
    </source>
</reference>
<name>A0A174UV97_PHOVU</name>
<keyword evidence="1" id="KW-0472">Membrane</keyword>
<dbReference type="InterPro" id="IPR032508">
    <property type="entry name" value="FecR_C"/>
</dbReference>
<evidence type="ECO:0000313" key="4">
    <source>
        <dbReference type="EMBL" id="CUN67024.1"/>
    </source>
</evidence>
<dbReference type="EMBL" id="QROB01000007">
    <property type="protein sequence ID" value="RHK89226.1"/>
    <property type="molecule type" value="Genomic_DNA"/>
</dbReference>
<dbReference type="OMA" id="WPEASET"/>
<keyword evidence="1" id="KW-1133">Transmembrane helix</keyword>
<dbReference type="EMBL" id="WCWW01000042">
    <property type="protein sequence ID" value="KAB3853623.1"/>
    <property type="molecule type" value="Genomic_DNA"/>
</dbReference>
<evidence type="ECO:0000313" key="16">
    <source>
        <dbReference type="Proteomes" id="UP000462885"/>
    </source>
</evidence>
<dbReference type="Gene3D" id="2.60.120.1440">
    <property type="match status" value="1"/>
</dbReference>
<dbReference type="Proteomes" id="UP000470332">
    <property type="component" value="Unassembled WGS sequence"/>
</dbReference>